<dbReference type="Proteomes" id="UP000192727">
    <property type="component" value="Plasmid pPLP3"/>
</dbReference>
<dbReference type="RefSeq" id="WP_083041674.1">
    <property type="nucleotide sequence ID" value="NZ_CP020558.1"/>
</dbReference>
<dbReference type="AlphaFoldDB" id="A0A1V0UZZ6"/>
<name>A0A1V0UZZ6_9BACL</name>
<keyword evidence="1" id="KW-0614">Plasmid</keyword>
<geneLocation type="plasmid" evidence="2">
    <name>pplp3</name>
</geneLocation>
<gene>
    <name evidence="1" type="ORF">B7C51_24785</name>
</gene>
<reference evidence="1 2" key="1">
    <citation type="submission" date="2017-03" db="EMBL/GenBank/DDBJ databases">
        <title>Paenibacillus larvae genome sequencing.</title>
        <authorList>
            <person name="Dingman D.W."/>
        </authorList>
    </citation>
    <scope>NUCLEOTIDE SEQUENCE [LARGE SCALE GENOMIC DNA]</scope>
    <source>
        <strain evidence="1 2">SAG 10367</strain>
        <plasmid evidence="2">pplp3</plasmid>
    </source>
</reference>
<protein>
    <submittedName>
        <fullName evidence="1">Uncharacterized protein</fullName>
    </submittedName>
</protein>
<proteinExistence type="predicted"/>
<dbReference type="EMBL" id="CP020558">
    <property type="protein sequence ID" value="ARF70693.1"/>
    <property type="molecule type" value="Genomic_DNA"/>
</dbReference>
<accession>A0A1V0UZZ6</accession>
<evidence type="ECO:0000313" key="2">
    <source>
        <dbReference type="Proteomes" id="UP000192727"/>
    </source>
</evidence>
<sequence length="73" mass="8290">MKTFSMLSSIEVGDMILDIYNKMYFVVPNDDGYALLKITGEITPYAFAESINDLTENIILAEVIKKNKLKIKL</sequence>
<organism evidence="1 2">
    <name type="scientific">Paenibacillus larvae subsp. pulvifaciens</name>
    <dbReference type="NCBI Taxonomy" id="1477"/>
    <lineage>
        <taxon>Bacteria</taxon>
        <taxon>Bacillati</taxon>
        <taxon>Bacillota</taxon>
        <taxon>Bacilli</taxon>
        <taxon>Bacillales</taxon>
        <taxon>Paenibacillaceae</taxon>
        <taxon>Paenibacillus</taxon>
    </lineage>
</organism>
<evidence type="ECO:0000313" key="1">
    <source>
        <dbReference type="EMBL" id="ARF70693.1"/>
    </source>
</evidence>